<evidence type="ECO:0000313" key="2">
    <source>
        <dbReference type="EMBL" id="TPP44653.1"/>
    </source>
</evidence>
<sequence>MMDFRDVAAEEQIRGFVEYFDKVNYPLQPFSTETKAFFGRFFGGNGFVTFCDLLFGSYCEKYLAEDEEMCWMDYANLEPTKSLAVTLLSLIHPSSTFISTLEALSTPSATFVLILAPELLAHRELLQPVGENDRFSCKNPETLAQILFVVPLYTRMVYAMSEESTSSPFMDCSAITPSDYSVSSLSKAQADIENIRKTLYRNCLTVLRECLLSLELEPYCKNSHFTYCLELWAVLMNPFEKQQQMAPPQYVAQHFESFGFLAVDVLNMIVKSSFVYSMTDAGAKVLKKCFLLLSQDPELPLLRAKENQVRETTGPSVGPGSYDLDKRAVANFSRAPFNSTSLRQNLLSADREFPGPGAYNILAAPNSRTFGLGSQPFVSESSRFVAANCNDTPGPGSYDVTNYGITRKNPRSYTFSGPYESALDSGLAGSIGPGSYNPNYAAADRRFPKAAEFAKYSGRKPMRPPAGPGPGSYDPLLEPRSLAAMKPSSVFVTKTKRSLCGINGLGDSPGPGAYEIGMDSERGGTIPREYFSAFGSSSSRFFHGKEGDAPGPGAYTGEIAPRRFGRSAGSSSAAFVSAYQRFPGLMAAPTPGPGTYDARRPRRHQYFGEPMPFGSTVPRFSPVWSHHPQSEPLTFSGDPYSGRSPSKRKLRSFMPGKIQPSSAPPPLQDRSYDVRYDWPKPSSTVNTTFGASERPPLHCTNAVPGPGSYCELGDTAPASRRYGNSNWGRDVRFTEVAPLSGAPDPGKYYRASTFLKKTFNSTIGSDTVWIE</sequence>
<dbReference type="AlphaFoldDB" id="A0A504X8E0"/>
<protein>
    <submittedName>
        <fullName evidence="2">Sperm-tail PG-rich repeat family protein</fullName>
    </submittedName>
</protein>
<comment type="caution">
    <text evidence="2">The sequence shown here is derived from an EMBL/GenBank/DDBJ whole genome shotgun (WGS) entry which is preliminary data.</text>
</comment>
<proteinExistence type="predicted"/>
<dbReference type="VEuPathDB" id="TriTrypDB:LdCL_350044800"/>
<gene>
    <name evidence="2" type="ORF">CGC21_7430</name>
</gene>
<dbReference type="EMBL" id="RHLC01000003">
    <property type="protein sequence ID" value="TPP44653.1"/>
    <property type="molecule type" value="Genomic_DNA"/>
</dbReference>
<dbReference type="VEuPathDB" id="TriTrypDB:LDHU3_35.5130"/>
<dbReference type="InterPro" id="IPR051291">
    <property type="entry name" value="CIMAP"/>
</dbReference>
<dbReference type="Pfam" id="PF07004">
    <property type="entry name" value="SHIPPO-rpt"/>
    <property type="match status" value="7"/>
</dbReference>
<organism evidence="2 3">
    <name type="scientific">Leishmania donovani</name>
    <dbReference type="NCBI Taxonomy" id="5661"/>
    <lineage>
        <taxon>Eukaryota</taxon>
        <taxon>Discoba</taxon>
        <taxon>Euglenozoa</taxon>
        <taxon>Kinetoplastea</taxon>
        <taxon>Metakinetoplastina</taxon>
        <taxon>Trypanosomatida</taxon>
        <taxon>Trypanosomatidae</taxon>
        <taxon>Leishmaniinae</taxon>
        <taxon>Leishmania</taxon>
    </lineage>
</organism>
<dbReference type="PANTHER" id="PTHR21580:SF28">
    <property type="entry name" value="BOREALIN N-TERMINAL DOMAIN-CONTAINING PROTEIN-RELATED"/>
    <property type="match status" value="1"/>
</dbReference>
<dbReference type="VEuPathDB" id="TriTrypDB:LdBPK_353970.1"/>
<name>A0A504X8E0_LEIDO</name>
<dbReference type="Proteomes" id="UP000318447">
    <property type="component" value="Unassembled WGS sequence"/>
</dbReference>
<dbReference type="VEuPathDB" id="TriTrypDB:LdBPK_353960.1"/>
<reference evidence="3" key="1">
    <citation type="submission" date="2019-02" db="EMBL/GenBank/DDBJ databases">
        <title>FDA dAtabase for Regulatory Grade micrObial Sequences (FDA-ARGOS): Supporting development and validation of Infectious Disease Dx tests.</title>
        <authorList>
            <person name="Duncan R."/>
            <person name="Fisher C."/>
            <person name="Tallon L."/>
            <person name="Sadzewicz L."/>
            <person name="Sengamalay N."/>
            <person name="Ott S."/>
            <person name="Godinez A."/>
            <person name="Nagaraj S."/>
            <person name="Vavikolanu K."/>
            <person name="Nadendla S."/>
            <person name="Aluvathingal J."/>
            <person name="Sichtig H."/>
        </authorList>
    </citation>
    <scope>NUCLEOTIDE SEQUENCE [LARGE SCALE GENOMIC DNA]</scope>
    <source>
        <strain evidence="3">FDAARGOS_361</strain>
    </source>
</reference>
<feature type="region of interest" description="Disordered" evidence="1">
    <location>
        <begin position="624"/>
        <end position="669"/>
    </location>
</feature>
<evidence type="ECO:0000256" key="1">
    <source>
        <dbReference type="SAM" id="MobiDB-lite"/>
    </source>
</evidence>
<dbReference type="VEuPathDB" id="TriTrypDB:LdCL_350044700"/>
<dbReference type="InterPro" id="IPR010736">
    <property type="entry name" value="SHIPPO-rpt"/>
</dbReference>
<dbReference type="PANTHER" id="PTHR21580">
    <property type="entry name" value="SHIPPO-1-RELATED"/>
    <property type="match status" value="1"/>
</dbReference>
<dbReference type="VEuPathDB" id="TriTrypDB:LDHU3_35.5140"/>
<evidence type="ECO:0000313" key="3">
    <source>
        <dbReference type="Proteomes" id="UP000318447"/>
    </source>
</evidence>
<accession>A0A504X8E0</accession>